<dbReference type="InterPro" id="IPR032675">
    <property type="entry name" value="LRR_dom_sf"/>
</dbReference>
<dbReference type="eggNOG" id="KOG4242">
    <property type="taxonomic scope" value="Eukaryota"/>
</dbReference>
<dbReference type="Pfam" id="PF13516">
    <property type="entry name" value="LRR_6"/>
    <property type="match status" value="2"/>
</dbReference>
<dbReference type="SMR" id="Q54YK2"/>
<dbReference type="GO" id="GO:0030027">
    <property type="term" value="C:lamellipodium"/>
    <property type="evidence" value="ECO:0000318"/>
    <property type="project" value="GO_Central"/>
</dbReference>
<gene>
    <name evidence="1" type="ORF">DDB_G0278629</name>
</gene>
<dbReference type="dictyBase" id="DDB_G0278629"/>
<dbReference type="GO" id="GO:0034315">
    <property type="term" value="P:regulation of Arp2/3 complex-mediated actin nucleation"/>
    <property type="evidence" value="ECO:0000318"/>
    <property type="project" value="GO_Central"/>
</dbReference>
<proteinExistence type="predicted"/>
<dbReference type="GO" id="GO:0005886">
    <property type="term" value="C:plasma membrane"/>
    <property type="evidence" value="ECO:0000318"/>
    <property type="project" value="GO_Central"/>
</dbReference>
<dbReference type="KEGG" id="ddi:DDB_G0278629"/>
<dbReference type="PANTHER" id="PTHR24112:SF66">
    <property type="entry name" value="LEUCINE-RICH REPEAT, ISOFORM F"/>
    <property type="match status" value="1"/>
</dbReference>
<dbReference type="SUPFAM" id="SSF52047">
    <property type="entry name" value="RNI-like"/>
    <property type="match status" value="1"/>
</dbReference>
<dbReference type="InterPro" id="IPR001611">
    <property type="entry name" value="Leu-rich_rpt"/>
</dbReference>
<dbReference type="VEuPathDB" id="AmoebaDB:DDB_G0278629"/>
<dbReference type="STRING" id="44689.Q54YK2"/>
<dbReference type="AlphaFoldDB" id="Q54YK2"/>
<evidence type="ECO:0000313" key="2">
    <source>
        <dbReference type="Proteomes" id="UP000002195"/>
    </source>
</evidence>
<dbReference type="SMART" id="SM00368">
    <property type="entry name" value="LRR_RI"/>
    <property type="match status" value="4"/>
</dbReference>
<dbReference type="Pfam" id="PF00560">
    <property type="entry name" value="LRR_1"/>
    <property type="match status" value="1"/>
</dbReference>
<protein>
    <recommendedName>
        <fullName evidence="3">Leucine-rich repeat-containing protein</fullName>
    </recommendedName>
</protein>
<dbReference type="Gene3D" id="3.80.10.10">
    <property type="entry name" value="Ribonuclease Inhibitor"/>
    <property type="match status" value="1"/>
</dbReference>
<organism evidence="1 2">
    <name type="scientific">Dictyostelium discoideum</name>
    <name type="common">Social amoeba</name>
    <dbReference type="NCBI Taxonomy" id="44689"/>
    <lineage>
        <taxon>Eukaryota</taxon>
        <taxon>Amoebozoa</taxon>
        <taxon>Evosea</taxon>
        <taxon>Eumycetozoa</taxon>
        <taxon>Dictyostelia</taxon>
        <taxon>Dictyosteliales</taxon>
        <taxon>Dictyosteliaceae</taxon>
        <taxon>Dictyostelium</taxon>
    </lineage>
</organism>
<dbReference type="OMA" id="FDYGFFF"/>
<dbReference type="InParanoid" id="Q54YK2"/>
<dbReference type="FunCoup" id="Q54YK2">
    <property type="interactions" value="9"/>
</dbReference>
<dbReference type="RefSeq" id="XP_642200.1">
    <property type="nucleotide sequence ID" value="XM_637108.1"/>
</dbReference>
<dbReference type="PANTHER" id="PTHR24112">
    <property type="entry name" value="LEUCINE-RICH REPEAT, ISOFORM F-RELATED"/>
    <property type="match status" value="1"/>
</dbReference>
<dbReference type="EMBL" id="AAFI02000023">
    <property type="protein sequence ID" value="EAL68487.1"/>
    <property type="molecule type" value="Genomic_DNA"/>
</dbReference>
<dbReference type="GeneID" id="8621407"/>
<sequence length="717" mass="79925">MCKPHILLPSWYHMEILTTIERKNIDIFLGQKNEDENYLQRIEVKGKKPRKLFFIIGNNRIFFFKVGGKIETDHHFLDILELKYDGIKEITLKFKNDNGKEPLIFGVETDADASEIVLAIDYLFTLNFPGMQSNRLKITVPEPKRTEIYSSPNALIPDMGACGGFTLTYFSMCDHMNIQPISEVSWHIENVISGTLIREFDYGFFFKKERIITADARPIMAALSINPYFNSFSIKDIKLSSECIFSIIGLINQNLYFTKLVLNGIGLDRSTTEKLIEAFNSNKMIPLRELDLGNNSIEDKGMMVLGEYLKVTPYELKSLILNNCSAGKNSMTVIGEAVSNNENILKNLKYLDVSGNRLENDGSSSFSKLLERSKVLSTFLIGNSNPQFHQLSKVCISLTKFDNSGNRITRKDNIHRDMVSFLNHSIYLSSLNLSKCQIPVEAVADIFGEGNLIKLETLNISDNDLGDEGITILCDFMANHQSIRNLDLSGNFSKRTKARQTAIESIVNMLEKKSKTHNSIRSLILNSGYTGGGSSSRQLKGDLLPIVCSVFYNGSLKELDISGHSSGDILAAAIGKLLQCNTGLETLYFDDNSISSRGLTLIKFGLQRNTTITQLPLPIKDIAASLKSDATPLNLQKLTEVSNEIQQTILDNYTNKIQGTTLTNNSIKTQSLSRSRANSTPLVIDTKSTIATCAGLNSFISIDIDNTIEPLANLIVN</sequence>
<name>Q54YK2_DICDI</name>
<evidence type="ECO:0000313" key="1">
    <source>
        <dbReference type="EMBL" id="EAL68487.1"/>
    </source>
</evidence>
<reference evidence="1 2" key="1">
    <citation type="journal article" date="2005" name="Nature">
        <title>The genome of the social amoeba Dictyostelium discoideum.</title>
        <authorList>
            <consortium name="The Dictyostelium discoideum Sequencing Consortium"/>
            <person name="Eichinger L."/>
            <person name="Pachebat J.A."/>
            <person name="Glockner G."/>
            <person name="Rajandream M.A."/>
            <person name="Sucgang R."/>
            <person name="Berriman M."/>
            <person name="Song J."/>
            <person name="Olsen R."/>
            <person name="Szafranski K."/>
            <person name="Xu Q."/>
            <person name="Tunggal B."/>
            <person name="Kummerfeld S."/>
            <person name="Madera M."/>
            <person name="Konfortov B.A."/>
            <person name="Rivero F."/>
            <person name="Bankier A.T."/>
            <person name="Lehmann R."/>
            <person name="Hamlin N."/>
            <person name="Davies R."/>
            <person name="Gaudet P."/>
            <person name="Fey P."/>
            <person name="Pilcher K."/>
            <person name="Chen G."/>
            <person name="Saunders D."/>
            <person name="Sodergren E."/>
            <person name="Davis P."/>
            <person name="Kerhornou A."/>
            <person name="Nie X."/>
            <person name="Hall N."/>
            <person name="Anjard C."/>
            <person name="Hemphill L."/>
            <person name="Bason N."/>
            <person name="Farbrother P."/>
            <person name="Desany B."/>
            <person name="Just E."/>
            <person name="Morio T."/>
            <person name="Rost R."/>
            <person name="Churcher C."/>
            <person name="Cooper J."/>
            <person name="Haydock S."/>
            <person name="van Driessche N."/>
            <person name="Cronin A."/>
            <person name="Goodhead I."/>
            <person name="Muzny D."/>
            <person name="Mourier T."/>
            <person name="Pain A."/>
            <person name="Lu M."/>
            <person name="Harper D."/>
            <person name="Lindsay R."/>
            <person name="Hauser H."/>
            <person name="James K."/>
            <person name="Quiles M."/>
            <person name="Madan Babu M."/>
            <person name="Saito T."/>
            <person name="Buchrieser C."/>
            <person name="Wardroper A."/>
            <person name="Felder M."/>
            <person name="Thangavelu M."/>
            <person name="Johnson D."/>
            <person name="Knights A."/>
            <person name="Loulseged H."/>
            <person name="Mungall K."/>
            <person name="Oliver K."/>
            <person name="Price C."/>
            <person name="Quail M.A."/>
            <person name="Urushihara H."/>
            <person name="Hernandez J."/>
            <person name="Rabbinowitsch E."/>
            <person name="Steffen D."/>
            <person name="Sanders M."/>
            <person name="Ma J."/>
            <person name="Kohara Y."/>
            <person name="Sharp S."/>
            <person name="Simmonds M."/>
            <person name="Spiegler S."/>
            <person name="Tivey A."/>
            <person name="Sugano S."/>
            <person name="White B."/>
            <person name="Walker D."/>
            <person name="Woodward J."/>
            <person name="Winckler T."/>
            <person name="Tanaka Y."/>
            <person name="Shaulsky G."/>
            <person name="Schleicher M."/>
            <person name="Weinstock G."/>
            <person name="Rosenthal A."/>
            <person name="Cox E.C."/>
            <person name="Chisholm R.L."/>
            <person name="Gibbs R."/>
            <person name="Loomis W.F."/>
            <person name="Platzer M."/>
            <person name="Kay R.R."/>
            <person name="Williams J."/>
            <person name="Dear P.H."/>
            <person name="Noegel A.A."/>
            <person name="Barrell B."/>
            <person name="Kuspa A."/>
        </authorList>
    </citation>
    <scope>NUCLEOTIDE SEQUENCE [LARGE SCALE GENOMIC DNA]</scope>
    <source>
        <strain evidence="1 2">AX4</strain>
    </source>
</reference>
<comment type="caution">
    <text evidence="1">The sequence shown here is derived from an EMBL/GenBank/DDBJ whole genome shotgun (WGS) entry which is preliminary data.</text>
</comment>
<dbReference type="InterPro" id="IPR051279">
    <property type="entry name" value="PP1-Reg/Actin-Interact_Protein"/>
</dbReference>
<keyword evidence="2" id="KW-1185">Reference proteome</keyword>
<dbReference type="HOGENOM" id="CLU_385635_0_0_1"/>
<dbReference type="Proteomes" id="UP000002195">
    <property type="component" value="Unassembled WGS sequence"/>
</dbReference>
<dbReference type="PaxDb" id="44689-DDB0218071"/>
<evidence type="ECO:0008006" key="3">
    <source>
        <dbReference type="Google" id="ProtNLM"/>
    </source>
</evidence>
<dbReference type="GO" id="GO:0016477">
    <property type="term" value="P:cell migration"/>
    <property type="evidence" value="ECO:0000318"/>
    <property type="project" value="GO_Central"/>
</dbReference>
<accession>Q54YK2</accession>
<dbReference type="PhylomeDB" id="Q54YK2"/>